<name>A0A3A0VVJ9_STAGA</name>
<evidence type="ECO:0000256" key="1">
    <source>
        <dbReference type="ARBA" id="ARBA00001286"/>
    </source>
</evidence>
<keyword evidence="3 9" id="KW-0963">Cytoplasm</keyword>
<feature type="domain" description="Methylguanine DNA methyltransferase ribonuclease-like" evidence="11">
    <location>
        <begin position="3"/>
        <end position="74"/>
    </location>
</feature>
<dbReference type="GO" id="GO:0003908">
    <property type="term" value="F:methylated-DNA-[protein]-cysteine S-methyltransferase activity"/>
    <property type="evidence" value="ECO:0007669"/>
    <property type="project" value="UniProtKB-UniRule"/>
</dbReference>
<dbReference type="EMBL" id="QYJN01000001">
    <property type="protein sequence ID" value="RIP37189.1"/>
    <property type="molecule type" value="Genomic_DNA"/>
</dbReference>
<evidence type="ECO:0000256" key="6">
    <source>
        <dbReference type="ARBA" id="ARBA00022763"/>
    </source>
</evidence>
<accession>A0A3A0VVJ9</accession>
<evidence type="ECO:0000256" key="8">
    <source>
        <dbReference type="ARBA" id="ARBA00049348"/>
    </source>
</evidence>
<comment type="similarity">
    <text evidence="2 9">Belongs to the MGMT family.</text>
</comment>
<evidence type="ECO:0000256" key="2">
    <source>
        <dbReference type="ARBA" id="ARBA00008711"/>
    </source>
</evidence>
<dbReference type="Pfam" id="PF01035">
    <property type="entry name" value="DNA_binding_1"/>
    <property type="match status" value="1"/>
</dbReference>
<dbReference type="HAMAP" id="MF_00772">
    <property type="entry name" value="OGT"/>
    <property type="match status" value="1"/>
</dbReference>
<dbReference type="InterPro" id="IPR023546">
    <property type="entry name" value="MGMT"/>
</dbReference>
<keyword evidence="4 9" id="KW-0489">Methyltransferase</keyword>
<dbReference type="Gene3D" id="1.10.10.10">
    <property type="entry name" value="Winged helix-like DNA-binding domain superfamily/Winged helix DNA-binding domain"/>
    <property type="match status" value="1"/>
</dbReference>
<dbReference type="InterPro" id="IPR001497">
    <property type="entry name" value="MethylDNA_cys_MeTrfase_AS"/>
</dbReference>
<evidence type="ECO:0000256" key="5">
    <source>
        <dbReference type="ARBA" id="ARBA00022679"/>
    </source>
</evidence>
<feature type="domain" description="Methylated-DNA-[protein]-cysteine S-methyltransferase DNA binding" evidence="10">
    <location>
        <begin position="78"/>
        <end position="162"/>
    </location>
</feature>
<sequence>MHYKTYYDSPIGRIALTSDGTNLTGLWLPKHKEFEQYYNENLTEIELAIFDKVSDWLDNYFSGNKPEIDFPLAPEGTPFRKQVWNLLLDIPYGETVTYGQIAQTLARQNGKEKMSSQAVGGAVGNNPISIIIPCHRVVGKDGNLTGYGGGIDTKIALFKIEKMNMDNYYRPKYSTKP</sequence>
<dbReference type="Pfam" id="PF02870">
    <property type="entry name" value="Methyltransf_1N"/>
    <property type="match status" value="1"/>
</dbReference>
<evidence type="ECO:0000256" key="9">
    <source>
        <dbReference type="HAMAP-Rule" id="MF_00772"/>
    </source>
</evidence>
<dbReference type="PANTHER" id="PTHR10815:SF5">
    <property type="entry name" value="METHYLATED-DNA--PROTEIN-CYSTEINE METHYLTRANSFERASE"/>
    <property type="match status" value="1"/>
</dbReference>
<evidence type="ECO:0000313" key="13">
    <source>
        <dbReference type="Proteomes" id="UP000265541"/>
    </source>
</evidence>
<comment type="caution">
    <text evidence="12">The sequence shown here is derived from an EMBL/GenBank/DDBJ whole genome shotgun (WGS) entry which is preliminary data.</text>
</comment>
<dbReference type="InterPro" id="IPR036217">
    <property type="entry name" value="MethylDNA_cys_MeTrfase_DNAb"/>
</dbReference>
<dbReference type="NCBIfam" id="TIGR00589">
    <property type="entry name" value="ogt"/>
    <property type="match status" value="1"/>
</dbReference>
<feature type="active site" description="Nucleophile; methyl group acceptor" evidence="9">
    <location>
        <position position="134"/>
    </location>
</feature>
<evidence type="ECO:0000259" key="11">
    <source>
        <dbReference type="Pfam" id="PF02870"/>
    </source>
</evidence>
<reference evidence="12 13" key="1">
    <citation type="journal article" date="2016" name="Front. Microbiol.">
        <title>Comprehensive Phylogenetic Analysis of Bovine Non-aureus Staphylococci Species Based on Whole-Genome Sequencing.</title>
        <authorList>
            <person name="Naushad S."/>
            <person name="Barkema H.W."/>
            <person name="Luby C."/>
            <person name="Condas L.A."/>
            <person name="Nobrega D.B."/>
            <person name="Carson D.A."/>
            <person name="De Buck J."/>
        </authorList>
    </citation>
    <scope>NUCLEOTIDE SEQUENCE [LARGE SCALE GENOMIC DNA]</scope>
    <source>
        <strain evidence="12 13">SNUC 4781</strain>
    </source>
</reference>
<keyword evidence="6 9" id="KW-0227">DNA damage</keyword>
<dbReference type="GO" id="GO:0005737">
    <property type="term" value="C:cytoplasm"/>
    <property type="evidence" value="ECO:0007669"/>
    <property type="project" value="UniProtKB-SubCell"/>
</dbReference>
<dbReference type="FunFam" id="1.10.10.10:FF:000214">
    <property type="entry name" value="Methylated-DNA--protein-cysteine methyltransferase"/>
    <property type="match status" value="1"/>
</dbReference>
<dbReference type="InterPro" id="IPR008332">
    <property type="entry name" value="MethylG_MeTrfase_N"/>
</dbReference>
<protein>
    <recommendedName>
        <fullName evidence="9">Methylated-DNA--protein-cysteine methyltransferase</fullName>
        <ecNumber evidence="9">2.1.1.63</ecNumber>
    </recommendedName>
    <alternativeName>
        <fullName evidence="9">6-O-methylguanine-DNA methyltransferase</fullName>
        <shortName evidence="9">MGMT</shortName>
    </alternativeName>
    <alternativeName>
        <fullName evidence="9">O-6-methylguanine-DNA-alkyltransferase</fullName>
    </alternativeName>
</protein>
<dbReference type="OrthoDB" id="9802228at2"/>
<dbReference type="CDD" id="cd06445">
    <property type="entry name" value="ATase"/>
    <property type="match status" value="1"/>
</dbReference>
<dbReference type="InterPro" id="IPR036388">
    <property type="entry name" value="WH-like_DNA-bd_sf"/>
</dbReference>
<dbReference type="Gene3D" id="3.30.160.70">
    <property type="entry name" value="Methylated DNA-protein cysteine methyltransferase domain"/>
    <property type="match status" value="1"/>
</dbReference>
<dbReference type="SUPFAM" id="SSF53155">
    <property type="entry name" value="Methylated DNA-protein cysteine methyltransferase domain"/>
    <property type="match status" value="1"/>
</dbReference>
<comment type="miscellaneous">
    <text evidence="9">This enzyme catalyzes only one turnover and therefore is not strictly catalytic. According to one definition, an enzyme is a biocatalyst that acts repeatedly and over many reaction cycles.</text>
</comment>
<comment type="catalytic activity">
    <reaction evidence="8 9">
        <text>a 6-O-methyl-2'-deoxyguanosine in DNA + L-cysteinyl-[protein] = S-methyl-L-cysteinyl-[protein] + a 2'-deoxyguanosine in DNA</text>
        <dbReference type="Rhea" id="RHEA:24000"/>
        <dbReference type="Rhea" id="RHEA-COMP:10131"/>
        <dbReference type="Rhea" id="RHEA-COMP:10132"/>
        <dbReference type="Rhea" id="RHEA-COMP:11367"/>
        <dbReference type="Rhea" id="RHEA-COMP:11368"/>
        <dbReference type="ChEBI" id="CHEBI:29950"/>
        <dbReference type="ChEBI" id="CHEBI:82612"/>
        <dbReference type="ChEBI" id="CHEBI:85445"/>
        <dbReference type="ChEBI" id="CHEBI:85448"/>
        <dbReference type="EC" id="2.1.1.63"/>
    </reaction>
</comment>
<keyword evidence="7 9" id="KW-0234">DNA repair</keyword>
<evidence type="ECO:0000256" key="4">
    <source>
        <dbReference type="ARBA" id="ARBA00022603"/>
    </source>
</evidence>
<proteinExistence type="inferred from homology"/>
<evidence type="ECO:0000313" key="12">
    <source>
        <dbReference type="EMBL" id="RIP37189.1"/>
    </source>
</evidence>
<evidence type="ECO:0000256" key="3">
    <source>
        <dbReference type="ARBA" id="ARBA00022490"/>
    </source>
</evidence>
<evidence type="ECO:0000259" key="10">
    <source>
        <dbReference type="Pfam" id="PF01035"/>
    </source>
</evidence>
<dbReference type="Proteomes" id="UP000265541">
    <property type="component" value="Unassembled WGS sequence"/>
</dbReference>
<gene>
    <name evidence="12" type="ORF">BUZ14_01175</name>
</gene>
<keyword evidence="5 9" id="KW-0808">Transferase</keyword>
<dbReference type="InterPro" id="IPR036631">
    <property type="entry name" value="MGMT_N_sf"/>
</dbReference>
<comment type="function">
    <text evidence="9">Involved in the cellular defense against the biological effects of O6-methylguanine (O6-MeG) and O4-methylthymine (O4-MeT) in DNA. Repairs the methylated nucleobase in DNA by stoichiometrically transferring the methyl group to a cysteine residue in the enzyme. This is a suicide reaction: the enzyme is irreversibly inactivated.</text>
</comment>
<dbReference type="RefSeq" id="WP_119484003.1">
    <property type="nucleotide sequence ID" value="NZ_QYJN01000001.1"/>
</dbReference>
<comment type="subcellular location">
    <subcellularLocation>
        <location evidence="9">Cytoplasm</location>
    </subcellularLocation>
</comment>
<organism evidence="12 13">
    <name type="scientific">Staphylococcus gallinarum</name>
    <dbReference type="NCBI Taxonomy" id="1293"/>
    <lineage>
        <taxon>Bacteria</taxon>
        <taxon>Bacillati</taxon>
        <taxon>Bacillota</taxon>
        <taxon>Bacilli</taxon>
        <taxon>Bacillales</taxon>
        <taxon>Staphylococcaceae</taxon>
        <taxon>Staphylococcus</taxon>
    </lineage>
</organism>
<comment type="catalytic activity">
    <reaction evidence="1 9">
        <text>a 4-O-methyl-thymidine in DNA + L-cysteinyl-[protein] = a thymidine in DNA + S-methyl-L-cysteinyl-[protein]</text>
        <dbReference type="Rhea" id="RHEA:53428"/>
        <dbReference type="Rhea" id="RHEA-COMP:10131"/>
        <dbReference type="Rhea" id="RHEA-COMP:10132"/>
        <dbReference type="Rhea" id="RHEA-COMP:13555"/>
        <dbReference type="Rhea" id="RHEA-COMP:13556"/>
        <dbReference type="ChEBI" id="CHEBI:29950"/>
        <dbReference type="ChEBI" id="CHEBI:82612"/>
        <dbReference type="ChEBI" id="CHEBI:137386"/>
        <dbReference type="ChEBI" id="CHEBI:137387"/>
        <dbReference type="EC" id="2.1.1.63"/>
    </reaction>
</comment>
<dbReference type="PANTHER" id="PTHR10815">
    <property type="entry name" value="METHYLATED-DNA--PROTEIN-CYSTEINE METHYLTRANSFERASE"/>
    <property type="match status" value="1"/>
</dbReference>
<dbReference type="EC" id="2.1.1.63" evidence="9"/>
<dbReference type="GO" id="GO:0006307">
    <property type="term" value="P:DNA alkylation repair"/>
    <property type="evidence" value="ECO:0007669"/>
    <property type="project" value="UniProtKB-UniRule"/>
</dbReference>
<dbReference type="GO" id="GO:0032259">
    <property type="term" value="P:methylation"/>
    <property type="evidence" value="ECO:0007669"/>
    <property type="project" value="UniProtKB-KW"/>
</dbReference>
<dbReference type="AlphaFoldDB" id="A0A3A0VVJ9"/>
<dbReference type="SUPFAM" id="SSF46767">
    <property type="entry name" value="Methylated DNA-protein cysteine methyltransferase, C-terminal domain"/>
    <property type="match status" value="1"/>
</dbReference>
<dbReference type="InterPro" id="IPR014048">
    <property type="entry name" value="MethylDNA_cys_MeTrfase_DNA-bd"/>
</dbReference>
<evidence type="ECO:0000256" key="7">
    <source>
        <dbReference type="ARBA" id="ARBA00023204"/>
    </source>
</evidence>
<dbReference type="PROSITE" id="PS00374">
    <property type="entry name" value="MGMT"/>
    <property type="match status" value="1"/>
</dbReference>